<dbReference type="EMBL" id="MZ333135">
    <property type="protein sequence ID" value="QXG07782.1"/>
    <property type="molecule type" value="Genomic_DNA"/>
</dbReference>
<proteinExistence type="predicted"/>
<organism evidence="1 2">
    <name type="scientific">Erwinia phage Zoomie</name>
    <dbReference type="NCBI Taxonomy" id="2851072"/>
    <lineage>
        <taxon>Viruses</taxon>
        <taxon>Duplodnaviria</taxon>
        <taxon>Heunggongvirae</taxon>
        <taxon>Uroviricota</taxon>
        <taxon>Caudoviricetes</taxon>
        <taxon>Autographivirales</taxon>
        <taxon>Autoscriptoviridae</taxon>
        <taxon>Slopekvirinae</taxon>
        <taxon>Zoomievirus</taxon>
        <taxon>Zoomievirus zoomie</taxon>
    </lineage>
</organism>
<name>A0A9E6N8F4_9CAUD</name>
<sequence>MSKTYNVTVTTTLTVVVSDEAAAMYALDIERLKARGEALSPLGRAMQHQAPHDQIKTAIKSNLREEGKALMRELAEDWADSGVRMRFAPTDVTIEDKINAA</sequence>
<evidence type="ECO:0000313" key="2">
    <source>
        <dbReference type="Proteomes" id="UP001055587"/>
    </source>
</evidence>
<evidence type="ECO:0000313" key="1">
    <source>
        <dbReference type="EMBL" id="QXG07782.1"/>
    </source>
</evidence>
<protein>
    <submittedName>
        <fullName evidence="1">Uncharacterized protein</fullName>
    </submittedName>
</protein>
<reference evidence="1" key="1">
    <citation type="submission" date="2021-06" db="EMBL/GenBank/DDBJ databases">
        <title>Four novel Curtobacterium phages isolated from Environmental samples.</title>
        <authorList>
            <person name="Alanin K.W.S."/>
            <person name="Djurhuus A.M."/>
            <person name="Olsen N.S."/>
            <person name="Carstens A.B."/>
            <person name="Nielsen T.K."/>
            <person name="Kot W."/>
            <person name="Hansen L.H."/>
        </authorList>
    </citation>
    <scope>NUCLEOTIDE SEQUENCE</scope>
</reference>
<dbReference type="Proteomes" id="UP001055587">
    <property type="component" value="Segment"/>
</dbReference>
<keyword evidence="2" id="KW-1185">Reference proteome</keyword>
<accession>A0A9E6N8F4</accession>